<dbReference type="InterPro" id="IPR015847">
    <property type="entry name" value="ExoRNase_PH_dom2"/>
</dbReference>
<evidence type="ECO:0000256" key="4">
    <source>
        <dbReference type="ARBA" id="ARBA00022835"/>
    </source>
</evidence>
<dbReference type="InterPro" id="IPR020568">
    <property type="entry name" value="Ribosomal_Su5_D2-typ_SF"/>
</dbReference>
<dbReference type="GO" id="GO:0071051">
    <property type="term" value="P:poly(A)-dependent snoRNA 3'-end processing"/>
    <property type="evidence" value="ECO:0007669"/>
    <property type="project" value="TreeGrafter"/>
</dbReference>
<evidence type="ECO:0000259" key="7">
    <source>
        <dbReference type="Pfam" id="PF01138"/>
    </source>
</evidence>
<evidence type="ECO:0000256" key="1">
    <source>
        <dbReference type="ARBA" id="ARBA00004123"/>
    </source>
</evidence>
<dbReference type="PANTHER" id="PTHR11953:SF1">
    <property type="entry name" value="EXOSOME COMPLEX COMPONENT RRP46"/>
    <property type="match status" value="1"/>
</dbReference>
<dbReference type="GO" id="GO:0071028">
    <property type="term" value="P:nuclear mRNA surveillance"/>
    <property type="evidence" value="ECO:0007669"/>
    <property type="project" value="TreeGrafter"/>
</dbReference>
<keyword evidence="10" id="KW-1185">Reference proteome</keyword>
<dbReference type="GO" id="GO:0000176">
    <property type="term" value="C:nuclear exosome (RNase complex)"/>
    <property type="evidence" value="ECO:0007669"/>
    <property type="project" value="TreeGrafter"/>
</dbReference>
<dbReference type="SUPFAM" id="SSF55666">
    <property type="entry name" value="Ribonuclease PH domain 2-like"/>
    <property type="match status" value="1"/>
</dbReference>
<dbReference type="GO" id="GO:0005730">
    <property type="term" value="C:nucleolus"/>
    <property type="evidence" value="ECO:0007669"/>
    <property type="project" value="TreeGrafter"/>
</dbReference>
<evidence type="ECO:0000256" key="5">
    <source>
        <dbReference type="ARBA" id="ARBA00023242"/>
    </source>
</evidence>
<dbReference type="Proteomes" id="UP000694428">
    <property type="component" value="Unplaced"/>
</dbReference>
<evidence type="ECO:0000313" key="10">
    <source>
        <dbReference type="Proteomes" id="UP000694428"/>
    </source>
</evidence>
<dbReference type="AlphaFoldDB" id="A0A8C9FMN7"/>
<feature type="domain" description="Exoribonuclease phosphorolytic" evidence="8">
    <location>
        <begin position="245"/>
        <end position="290"/>
    </location>
</feature>
<evidence type="ECO:0000256" key="3">
    <source>
        <dbReference type="ARBA" id="ARBA00022552"/>
    </source>
</evidence>
<dbReference type="Pfam" id="PF01138">
    <property type="entry name" value="RNase_PH"/>
    <property type="match status" value="1"/>
</dbReference>
<dbReference type="GO" id="GO:0003723">
    <property type="term" value="F:RNA binding"/>
    <property type="evidence" value="ECO:0007669"/>
    <property type="project" value="TreeGrafter"/>
</dbReference>
<dbReference type="GO" id="GO:0000177">
    <property type="term" value="C:cytoplasmic exosome (RNase complex)"/>
    <property type="evidence" value="ECO:0007669"/>
    <property type="project" value="TreeGrafter"/>
</dbReference>
<dbReference type="InterPro" id="IPR036345">
    <property type="entry name" value="ExoRNase_PH_dom2_sf"/>
</dbReference>
<feature type="compositionally biased region" description="Polar residues" evidence="6">
    <location>
        <begin position="347"/>
        <end position="361"/>
    </location>
</feature>
<evidence type="ECO:0000313" key="9">
    <source>
        <dbReference type="Ensembl" id="ENSPSTP00000017921.1"/>
    </source>
</evidence>
<protein>
    <submittedName>
        <fullName evidence="9">Exosome component 5</fullName>
    </submittedName>
</protein>
<comment type="subcellular location">
    <subcellularLocation>
        <location evidence="1">Nucleus</location>
    </subcellularLocation>
</comment>
<feature type="domain" description="Exoribonuclease phosphorolytic" evidence="7">
    <location>
        <begin position="122"/>
        <end position="241"/>
    </location>
</feature>
<feature type="compositionally biased region" description="Pro residues" evidence="6">
    <location>
        <begin position="15"/>
        <end position="26"/>
    </location>
</feature>
<organism evidence="9 10">
    <name type="scientific">Pavo cristatus</name>
    <name type="common">Indian peafowl</name>
    <name type="synonym">Blue peafowl</name>
    <dbReference type="NCBI Taxonomy" id="9049"/>
    <lineage>
        <taxon>Eukaryota</taxon>
        <taxon>Metazoa</taxon>
        <taxon>Chordata</taxon>
        <taxon>Craniata</taxon>
        <taxon>Vertebrata</taxon>
        <taxon>Euteleostomi</taxon>
        <taxon>Archelosauria</taxon>
        <taxon>Archosauria</taxon>
        <taxon>Dinosauria</taxon>
        <taxon>Saurischia</taxon>
        <taxon>Theropoda</taxon>
        <taxon>Coelurosauria</taxon>
        <taxon>Aves</taxon>
        <taxon>Neognathae</taxon>
        <taxon>Galloanserae</taxon>
        <taxon>Galliformes</taxon>
        <taxon>Phasianidae</taxon>
        <taxon>Phasianinae</taxon>
        <taxon>Pavo</taxon>
    </lineage>
</organism>
<reference evidence="9" key="2">
    <citation type="submission" date="2025-09" db="UniProtKB">
        <authorList>
            <consortium name="Ensembl"/>
        </authorList>
    </citation>
    <scope>IDENTIFICATION</scope>
</reference>
<feature type="region of interest" description="Disordered" evidence="6">
    <location>
        <begin position="346"/>
        <end position="371"/>
    </location>
</feature>
<dbReference type="CDD" id="cd11372">
    <property type="entry name" value="RNase_PH_RRP46"/>
    <property type="match status" value="1"/>
</dbReference>
<accession>A0A8C9FMN7</accession>
<feature type="region of interest" description="Disordered" evidence="6">
    <location>
        <begin position="407"/>
        <end position="462"/>
    </location>
</feature>
<dbReference type="GO" id="GO:0016075">
    <property type="term" value="P:rRNA catabolic process"/>
    <property type="evidence" value="ECO:0007669"/>
    <property type="project" value="TreeGrafter"/>
</dbReference>
<comment type="similarity">
    <text evidence="2">Belongs to the RNase PH family.</text>
</comment>
<name>A0A8C9FMN7_PAVCR</name>
<feature type="compositionally biased region" description="Gly residues" evidence="6">
    <location>
        <begin position="441"/>
        <end position="451"/>
    </location>
</feature>
<evidence type="ECO:0000256" key="2">
    <source>
        <dbReference type="ARBA" id="ARBA00006678"/>
    </source>
</evidence>
<dbReference type="Ensembl" id="ENSPSTT00000018784.1">
    <property type="protein sequence ID" value="ENSPSTP00000017921.1"/>
    <property type="gene ID" value="ENSPSTG00000012843.1"/>
</dbReference>
<evidence type="ECO:0000259" key="8">
    <source>
        <dbReference type="Pfam" id="PF03725"/>
    </source>
</evidence>
<sequence>MQGHSDTAGTAMGPRPRPPRPAPPRPTHGGAEASPRSPRSRPQEPPPQRPQRQRRHLVRGEASGDGSCLREGGSCLKAGGNSSQRGRKLPQNERKYPHRGRKRPETQTAAMEVAEEAAGCSLRPFSCEQGLLSRPDGSATFVQGDTSVLAGLYGPAEVKGSRESPDGATVEVLLRPKVGLPGVAERSREQLLRRTFEAVLLGSLHPRTSITVVLQVLSDAGSLLACCLNAACMGLLDAGLPLSSLFCGVTCALDPHGDIILDPTARQEQEAHAVLTFAIDSAQRKVLATTTRGSCSAEEVSLGGALRGLTTRFWGEFGFIRPLPTPCPPHCRCSAASWLPSVRPTPFSGSTATASRGNTPSRDSEPPGTAGLSLWPPPYCAPHPGVSRTVPVSPLFPYCHPNKVSHSPPAAPPHLSAAPRFSPPLGGDSWGQMSSPSPQNGGMGGEAGVGGCHPNMAAPRRS</sequence>
<dbReference type="GO" id="GO:0006364">
    <property type="term" value="P:rRNA processing"/>
    <property type="evidence" value="ECO:0007669"/>
    <property type="project" value="UniProtKB-KW"/>
</dbReference>
<dbReference type="Pfam" id="PF03725">
    <property type="entry name" value="RNase_PH_C"/>
    <property type="match status" value="1"/>
</dbReference>
<keyword evidence="4" id="KW-0271">Exosome</keyword>
<evidence type="ECO:0000256" key="6">
    <source>
        <dbReference type="SAM" id="MobiDB-lite"/>
    </source>
</evidence>
<feature type="compositionally biased region" description="Polar residues" evidence="6">
    <location>
        <begin position="431"/>
        <end position="440"/>
    </location>
</feature>
<dbReference type="GO" id="GO:0034475">
    <property type="term" value="P:U4 snRNA 3'-end processing"/>
    <property type="evidence" value="ECO:0007669"/>
    <property type="project" value="TreeGrafter"/>
</dbReference>
<dbReference type="InterPro" id="IPR027408">
    <property type="entry name" value="PNPase/RNase_PH_dom_sf"/>
</dbReference>
<feature type="compositionally biased region" description="Low complexity" evidence="6">
    <location>
        <begin position="407"/>
        <end position="419"/>
    </location>
</feature>
<proteinExistence type="inferred from homology"/>
<keyword evidence="3" id="KW-0698">rRNA processing</keyword>
<dbReference type="InterPro" id="IPR001247">
    <property type="entry name" value="ExoRNase_PH_dom1"/>
</dbReference>
<dbReference type="Gene3D" id="3.30.230.70">
    <property type="entry name" value="GHMP Kinase, N-terminal domain"/>
    <property type="match status" value="1"/>
</dbReference>
<dbReference type="PANTHER" id="PTHR11953">
    <property type="entry name" value="EXOSOME COMPLEX COMPONENT"/>
    <property type="match status" value="1"/>
</dbReference>
<keyword evidence="5" id="KW-0539">Nucleus</keyword>
<feature type="region of interest" description="Disordered" evidence="6">
    <location>
        <begin position="1"/>
        <end position="107"/>
    </location>
</feature>
<dbReference type="SUPFAM" id="SSF54211">
    <property type="entry name" value="Ribosomal protein S5 domain 2-like"/>
    <property type="match status" value="1"/>
</dbReference>
<dbReference type="InterPro" id="IPR050080">
    <property type="entry name" value="RNase_PH"/>
</dbReference>
<reference evidence="9" key="1">
    <citation type="submission" date="2025-08" db="UniProtKB">
        <authorList>
            <consortium name="Ensembl"/>
        </authorList>
    </citation>
    <scope>IDENTIFICATION</scope>
</reference>